<dbReference type="STRING" id="578462.A0A0L0RZV6"/>
<dbReference type="VEuPathDB" id="FungiDB:AMAG_17798"/>
<dbReference type="Gene3D" id="1.10.287.1490">
    <property type="match status" value="1"/>
</dbReference>
<accession>A0A0L0RZV6</accession>
<feature type="coiled-coil region" evidence="1">
    <location>
        <begin position="746"/>
        <end position="794"/>
    </location>
</feature>
<evidence type="ECO:0000313" key="3">
    <source>
        <dbReference type="Proteomes" id="UP000054350"/>
    </source>
</evidence>
<proteinExistence type="predicted"/>
<reference evidence="3" key="2">
    <citation type="submission" date="2009-11" db="EMBL/GenBank/DDBJ databases">
        <title>The Genome Sequence of Allomyces macrogynus strain ATCC 38327.</title>
        <authorList>
            <consortium name="The Broad Institute Genome Sequencing Platform"/>
            <person name="Russ C."/>
            <person name="Cuomo C."/>
            <person name="Shea T."/>
            <person name="Young S.K."/>
            <person name="Zeng Q."/>
            <person name="Koehrsen M."/>
            <person name="Haas B."/>
            <person name="Borodovsky M."/>
            <person name="Guigo R."/>
            <person name="Alvarado L."/>
            <person name="Berlin A."/>
            <person name="Borenstein D."/>
            <person name="Chen Z."/>
            <person name="Engels R."/>
            <person name="Freedman E."/>
            <person name="Gellesch M."/>
            <person name="Goldberg J."/>
            <person name="Griggs A."/>
            <person name="Gujja S."/>
            <person name="Heiman D."/>
            <person name="Hepburn T."/>
            <person name="Howarth C."/>
            <person name="Jen D."/>
            <person name="Larson L."/>
            <person name="Lewis B."/>
            <person name="Mehta T."/>
            <person name="Park D."/>
            <person name="Pearson M."/>
            <person name="Roberts A."/>
            <person name="Saif S."/>
            <person name="Shenoy N."/>
            <person name="Sisk P."/>
            <person name="Stolte C."/>
            <person name="Sykes S."/>
            <person name="Walk T."/>
            <person name="White J."/>
            <person name="Yandava C."/>
            <person name="Burger G."/>
            <person name="Gray M.W."/>
            <person name="Holland P.W.H."/>
            <person name="King N."/>
            <person name="Lang F.B.F."/>
            <person name="Roger A.J."/>
            <person name="Ruiz-Trillo I."/>
            <person name="Lander E."/>
            <person name="Nusbaum C."/>
        </authorList>
    </citation>
    <scope>NUCLEOTIDE SEQUENCE [LARGE SCALE GENOMIC DNA]</scope>
    <source>
        <strain evidence="3">ATCC 38327</strain>
    </source>
</reference>
<gene>
    <name evidence="2" type="ORF">AMAG_17798</name>
</gene>
<feature type="coiled-coil region" evidence="1">
    <location>
        <begin position="261"/>
        <end position="403"/>
    </location>
</feature>
<reference evidence="2 3" key="1">
    <citation type="submission" date="2009-11" db="EMBL/GenBank/DDBJ databases">
        <title>Annotation of Allomyces macrogynus ATCC 38327.</title>
        <authorList>
            <consortium name="The Broad Institute Genome Sequencing Platform"/>
            <person name="Russ C."/>
            <person name="Cuomo C."/>
            <person name="Burger G."/>
            <person name="Gray M.W."/>
            <person name="Holland P.W.H."/>
            <person name="King N."/>
            <person name="Lang F.B.F."/>
            <person name="Roger A.J."/>
            <person name="Ruiz-Trillo I."/>
            <person name="Young S.K."/>
            <person name="Zeng Q."/>
            <person name="Gargeya S."/>
            <person name="Fitzgerald M."/>
            <person name="Haas B."/>
            <person name="Abouelleil A."/>
            <person name="Alvarado L."/>
            <person name="Arachchi H.M."/>
            <person name="Berlin A."/>
            <person name="Chapman S.B."/>
            <person name="Gearin G."/>
            <person name="Goldberg J."/>
            <person name="Griggs A."/>
            <person name="Gujja S."/>
            <person name="Hansen M."/>
            <person name="Heiman D."/>
            <person name="Howarth C."/>
            <person name="Larimer J."/>
            <person name="Lui A."/>
            <person name="MacDonald P.J.P."/>
            <person name="McCowen C."/>
            <person name="Montmayeur A."/>
            <person name="Murphy C."/>
            <person name="Neiman D."/>
            <person name="Pearson M."/>
            <person name="Priest M."/>
            <person name="Roberts A."/>
            <person name="Saif S."/>
            <person name="Shea T."/>
            <person name="Sisk P."/>
            <person name="Stolte C."/>
            <person name="Sykes S."/>
            <person name="Wortman J."/>
            <person name="Nusbaum C."/>
            <person name="Birren B."/>
        </authorList>
    </citation>
    <scope>NUCLEOTIDE SEQUENCE [LARGE SCALE GENOMIC DNA]</scope>
    <source>
        <strain evidence="2 3">ATCC 38327</strain>
    </source>
</reference>
<protein>
    <submittedName>
        <fullName evidence="2">Uncharacterized protein</fullName>
    </submittedName>
</protein>
<dbReference type="PANTHER" id="PTHR23159">
    <property type="entry name" value="CENTROSOMAL PROTEIN 2"/>
    <property type="match status" value="1"/>
</dbReference>
<feature type="coiled-coil region" evidence="1">
    <location>
        <begin position="1229"/>
        <end position="1315"/>
    </location>
</feature>
<keyword evidence="1" id="KW-0175">Coiled coil</keyword>
<dbReference type="OrthoDB" id="5579810at2759"/>
<feature type="coiled-coil region" evidence="1">
    <location>
        <begin position="1095"/>
        <end position="1129"/>
    </location>
</feature>
<feature type="coiled-coil region" evidence="1">
    <location>
        <begin position="841"/>
        <end position="910"/>
    </location>
</feature>
<name>A0A0L0RZV6_ALLM3</name>
<sequence length="2202" mass="243516">MAAFQTQQTANANDEEQWALVPAVRADGVLGLGLVDGQESEKKRTEEELTMVLREVEKALGVDGLLDCPTHHLTDKLTAWKDAHDHALVGPLKPLVHTASSDDDPPVSPTAIAVAAAARLTQLHQSTQTMAMDLARLREHLHRTRTSSRVEIESLQRVVSAHEEGLASEDERRRVLTNQIDALTRTRDDLTQQLDRANEQVALQAMKLARLEVTVAHTNDMVAQAQDALAVQTLAAAHVKQELDRVVAMHADVEDRLRAQAAEWDAQRATMVEAVKEAERKAADAVHELEAAQAQLAQRAVDGSAQAQLQDRLRDLQGQFSELKSASVHFQAVADQRSRDLVAAQAELQALRDQLSAAMKKIDEQNARLVEAAVHSHTRAERIVVLEDELQTAQATLVSARDEGAAECARFSVEFESLSRMNTALADEIRAKTETIAERDRKCTELLAQVATSTETVRRTEDELVNARAAVARLESDQQSASDRIRDLESQLATAVSDRETAVRRAGERQMEWVRKLDAEVRQRSRAEAQVAELEQELTQVQAELRRLLAQSETDADRESAQCDSLRARIETLEHERTKLETRCADMEQRYQSEFEDLTAQLTTARQDRQQLETDLAAKMDELAESQQAARDAMSRAADFELVLDQANTDLEAVQESRDQALAEVQRLSGQWAQACERDADDKASAESALEETRAVAERATNLALDREAQLKTMQVDLDHSLAVGAALREQTAALRVELDSKADELAERDAHVRDLEEQLSAVQAESKTAVLELAERNARVQHLEEQLGAVQAETKSAALDLAQARELLQVKSCEYQETVGELRLELEGSETKSYEAYAATKELHRAMDAARAQVVDLEAQVANLEDQLADVDTQVDIKSEIIATSGLEIQDLRARVATLEHQHANATQAHQAVLVEMEQRHADAVKVNEAALAELEHQHADAIQAHQATLAAERDAAAKGLAEIHAELAQKMAQCAECDMAIQWHAEAQVQLEEYAKKTTGLTNALDRMRGHAKQLSSEVESLEAEKQQTANDMSQQRDALEAEVTTLRTQMDEARDGAARAQCTTVELRHQVEELQTTKCTLANEVGAIMTELTCVSQARDEARREVDQLQTRLGETRRTIEAENAEQLKQAHDELAAVIEARNQSWTELNAARAEMHRKDEAIGMLHEQVEVVSAQADTFAKQVEALTEEEHHFDSTMSHQATLAHDLSEQLAGKSAQLAAVATAERDLREQLAVANAEAAQATKKAAATQRQNQEAQSRLDALEEQVELLEAKLGDSQLALQEAQYRAAALESMLAAKERAADKATALEAELGVFQLALQEAQYRATAFESMLADKTRAADMATSLNDKLQAVIQKATETLGVPGSSDLADELATLRELLAAGRGSIVSHAESIAAFLQFVRLNLELSEVATLHEIKTSFVAALKCADQAQMLDDVQRRLFATHFPVDRFADWVYCAVSDGAGIADELQKIERRCRFAETQLRANSSALEGERASLDAVKSHLASLATTLGCNTVDVNPKSVLDALANARQQDLQCIEDLKRRVADMTAESRTRQAAAESIKRCVSLLRLSDDVDGAVVCRELARFQEDYDAVVKEADALAEDAKVWRGAWSVLVDGMAQIPGLSRPRDADPVKIVVAVLDALRSHQDDRGSQDEELAAAGQAWHREMARLVPMVDSAASDPLAIVQAVHDALVSARHVQERIRACYQSTRVAANGTLPNKPAQDGDIPVFLTGLEQFIRDAVKHRAAIRQLLADFPDLETDDLTTAVIQLAQRARHDLAAPIRDDESETEVFNRTLEARFDLLAESMSPVLSRSGRVKSPDNQSPVSCRDCQSSWMRLAQIENQMQRQSTEFEKLIAFAHRIEKQYVSASAEFGQTKVAVQDVYERQQHFSRAHQDAQRAHRQTSDDYARVVQDLREARAALDECVDHAECNSVSPSAQLPRCCVERDRLRRQLQEQVTSFQEYRSKYQIADAAAWHTLAAQIRDLGTAVTKATELDQAALDMLFTEKSRVRKDAQHLREALAKTQRLLIQVEMETKAATADLVADHQRQVDRADHAWEQRLAEMIRLKDQLIAEKNDQVRHFRKEALRAHEKLQRKMHECRCVAAAVGPDAVSLGESVAATGSHSLSSSTAPRSSFGLSLSRHYAAERDRAPVLERLARATTGRGRTTVVPQLAMSSTASLTSSISKTLETLERLG</sequence>
<feature type="coiled-coil region" evidence="1">
    <location>
        <begin position="1007"/>
        <end position="1059"/>
    </location>
</feature>
<feature type="coiled-coil region" evidence="1">
    <location>
        <begin position="166"/>
        <end position="214"/>
    </location>
</feature>
<evidence type="ECO:0000256" key="1">
    <source>
        <dbReference type="SAM" id="Coils"/>
    </source>
</evidence>
<keyword evidence="3" id="KW-1185">Reference proteome</keyword>
<feature type="coiled-coil region" evidence="1">
    <location>
        <begin position="517"/>
        <end position="703"/>
    </location>
</feature>
<organism evidence="2 3">
    <name type="scientific">Allomyces macrogynus (strain ATCC 38327)</name>
    <name type="common">Allomyces javanicus var. macrogynus</name>
    <dbReference type="NCBI Taxonomy" id="578462"/>
    <lineage>
        <taxon>Eukaryota</taxon>
        <taxon>Fungi</taxon>
        <taxon>Fungi incertae sedis</taxon>
        <taxon>Blastocladiomycota</taxon>
        <taxon>Blastocladiomycetes</taxon>
        <taxon>Blastocladiales</taxon>
        <taxon>Blastocladiaceae</taxon>
        <taxon>Allomyces</taxon>
    </lineage>
</organism>
<feature type="coiled-coil region" evidence="1">
    <location>
        <begin position="457"/>
        <end position="491"/>
    </location>
</feature>
<evidence type="ECO:0000313" key="2">
    <source>
        <dbReference type="EMBL" id="KNE55631.1"/>
    </source>
</evidence>
<dbReference type="PANTHER" id="PTHR23159:SF60">
    <property type="entry name" value="SPINDLE ASSEMBLY ABNORMAL PROTEIN 4"/>
    <property type="match status" value="1"/>
</dbReference>
<dbReference type="EMBL" id="GG745329">
    <property type="protein sequence ID" value="KNE55631.1"/>
    <property type="molecule type" value="Genomic_DNA"/>
</dbReference>
<dbReference type="Proteomes" id="UP000054350">
    <property type="component" value="Unassembled WGS sequence"/>
</dbReference>